<dbReference type="GO" id="GO:0005886">
    <property type="term" value="C:plasma membrane"/>
    <property type="evidence" value="ECO:0007669"/>
    <property type="project" value="UniProtKB-SubCell"/>
</dbReference>
<keyword evidence="4 10" id="KW-0808">Transferase</keyword>
<feature type="binding site" evidence="10">
    <location>
        <position position="295"/>
    </location>
    <ligand>
        <name>UDP-N-acetyl-alpha-D-glucosamine</name>
        <dbReference type="ChEBI" id="CHEBI:57705"/>
    </ligand>
</feature>
<dbReference type="GO" id="GO:0009252">
    <property type="term" value="P:peptidoglycan biosynthetic process"/>
    <property type="evidence" value="ECO:0007669"/>
    <property type="project" value="UniProtKB-UniRule"/>
</dbReference>
<evidence type="ECO:0000259" key="11">
    <source>
        <dbReference type="Pfam" id="PF03033"/>
    </source>
</evidence>
<feature type="domain" description="Glycosyl transferase family 28 C-terminal" evidence="12">
    <location>
        <begin position="192"/>
        <end position="353"/>
    </location>
</feature>
<dbReference type="GO" id="GO:0051991">
    <property type="term" value="F:UDP-N-acetyl-D-glucosamine:N-acetylmuramoyl-L-alanyl-D-glutamyl-meso-2,6-diaminopimelyl-D-alanyl-D-alanine-diphosphoundecaprenol 4-beta-N-acetylglucosaminlytransferase activity"/>
    <property type="evidence" value="ECO:0007669"/>
    <property type="project" value="RHEA"/>
</dbReference>
<evidence type="ECO:0000256" key="7">
    <source>
        <dbReference type="ARBA" id="ARBA00023136"/>
    </source>
</evidence>
<dbReference type="Pfam" id="PF03033">
    <property type="entry name" value="Glyco_transf_28"/>
    <property type="match status" value="1"/>
</dbReference>
<dbReference type="EC" id="2.4.1.227" evidence="10"/>
<dbReference type="UniPathway" id="UPA00219"/>
<dbReference type="SUPFAM" id="SSF53756">
    <property type="entry name" value="UDP-Glycosyltransferase/glycogen phosphorylase"/>
    <property type="match status" value="1"/>
</dbReference>
<comment type="subcellular location">
    <subcellularLocation>
        <location evidence="10">Cell membrane</location>
        <topology evidence="10">Peripheral membrane protein</topology>
        <orientation evidence="10">Cytoplasmic side</orientation>
    </subcellularLocation>
</comment>
<comment type="pathway">
    <text evidence="10">Cell wall biogenesis; peptidoglycan biosynthesis.</text>
</comment>
<keyword evidence="14" id="KW-1185">Reference proteome</keyword>
<dbReference type="InterPro" id="IPR004276">
    <property type="entry name" value="GlycoTrans_28_N"/>
</dbReference>
<dbReference type="OrthoDB" id="9808936at2"/>
<comment type="catalytic activity">
    <reaction evidence="10">
        <text>di-trans,octa-cis-undecaprenyl diphospho-N-acetyl-alpha-D-muramoyl-L-alanyl-D-glutamyl-meso-2,6-diaminopimeloyl-D-alanyl-D-alanine + UDP-N-acetyl-alpha-D-glucosamine = di-trans,octa-cis-undecaprenyl diphospho-[N-acetyl-alpha-D-glucosaminyl-(1-&gt;4)]-N-acetyl-alpha-D-muramoyl-L-alanyl-D-glutamyl-meso-2,6-diaminopimeloyl-D-alanyl-D-alanine + UDP + H(+)</text>
        <dbReference type="Rhea" id="RHEA:31227"/>
        <dbReference type="ChEBI" id="CHEBI:15378"/>
        <dbReference type="ChEBI" id="CHEBI:57705"/>
        <dbReference type="ChEBI" id="CHEBI:58223"/>
        <dbReference type="ChEBI" id="CHEBI:61387"/>
        <dbReference type="ChEBI" id="CHEBI:61388"/>
        <dbReference type="EC" id="2.4.1.227"/>
    </reaction>
</comment>
<dbReference type="GO" id="GO:0005975">
    <property type="term" value="P:carbohydrate metabolic process"/>
    <property type="evidence" value="ECO:0007669"/>
    <property type="project" value="InterPro"/>
</dbReference>
<feature type="binding site" evidence="10">
    <location>
        <position position="199"/>
    </location>
    <ligand>
        <name>UDP-N-acetyl-alpha-D-glucosamine</name>
        <dbReference type="ChEBI" id="CHEBI:57705"/>
    </ligand>
</feature>
<reference evidence="13 14" key="1">
    <citation type="submission" date="2016-12" db="EMBL/GenBank/DDBJ databases">
        <title>Study of bacterial adaptation to deep sea.</title>
        <authorList>
            <person name="Song J."/>
            <person name="Yoshizawa S."/>
            <person name="Kogure K."/>
        </authorList>
    </citation>
    <scope>NUCLEOTIDE SEQUENCE [LARGE SCALE GENOMIC DNA]</scope>
    <source>
        <strain evidence="13 14">SAORIC-165</strain>
    </source>
</reference>
<organism evidence="13 14">
    <name type="scientific">Rubritalea profundi</name>
    <dbReference type="NCBI Taxonomy" id="1658618"/>
    <lineage>
        <taxon>Bacteria</taxon>
        <taxon>Pseudomonadati</taxon>
        <taxon>Verrucomicrobiota</taxon>
        <taxon>Verrucomicrobiia</taxon>
        <taxon>Verrucomicrobiales</taxon>
        <taxon>Rubritaleaceae</taxon>
        <taxon>Rubritalea</taxon>
    </lineage>
</organism>
<sequence>MESKKKVVIACGGTGGHLFPGVAVAQEMKRRGHTVRLLISEKKVDAQASAKYGDLEFDTVPAIAKPATLSLKMLPFLWKLLKTTAKCKGLLRKFEADAVIGMGGFTSLPPVMAGKKLGAKTFVHDSNALPGKANRLTAKWCDKVLLGVEEARPYFPESAIEITGTPVREELYSLPAREAAAEKLGLDPTLKTVLVMGGSQGAKQLNSLVVQASKAMPDIQFIHITGNFDHDRVKAEMGEHCPNHKLIAFCDDMPSIYAVTDLAIMRSGASSLSEISYLGLASILVPYPYAAGDHQTKNAEVFAAANAAVLRQESDLDAGMLVADVTHIFAKSENLEKMSAASAALGVKDAATRVCTVIESL</sequence>
<feature type="binding site" evidence="10">
    <location>
        <position position="127"/>
    </location>
    <ligand>
        <name>UDP-N-acetyl-alpha-D-glucosamine</name>
        <dbReference type="ChEBI" id="CHEBI:57705"/>
    </ligand>
</feature>
<gene>
    <name evidence="10" type="primary">murG</name>
    <name evidence="13" type="ORF">BSZ32_08810</name>
</gene>
<dbReference type="EMBL" id="MQWA01000001">
    <property type="protein sequence ID" value="PQJ28593.1"/>
    <property type="molecule type" value="Genomic_DNA"/>
</dbReference>
<dbReference type="InterPro" id="IPR006009">
    <property type="entry name" value="GlcNAc_MurG"/>
</dbReference>
<dbReference type="GO" id="GO:0051301">
    <property type="term" value="P:cell division"/>
    <property type="evidence" value="ECO:0007669"/>
    <property type="project" value="UniProtKB-KW"/>
</dbReference>
<dbReference type="Pfam" id="PF04101">
    <property type="entry name" value="Glyco_tran_28_C"/>
    <property type="match status" value="1"/>
</dbReference>
<evidence type="ECO:0000313" key="14">
    <source>
        <dbReference type="Proteomes" id="UP000239907"/>
    </source>
</evidence>
<dbReference type="PANTHER" id="PTHR21015:SF22">
    <property type="entry name" value="GLYCOSYLTRANSFERASE"/>
    <property type="match status" value="1"/>
</dbReference>
<evidence type="ECO:0000256" key="5">
    <source>
        <dbReference type="ARBA" id="ARBA00022960"/>
    </source>
</evidence>
<keyword evidence="7 10" id="KW-0472">Membrane</keyword>
<feature type="binding site" evidence="10">
    <location>
        <position position="168"/>
    </location>
    <ligand>
        <name>UDP-N-acetyl-alpha-D-glucosamine</name>
        <dbReference type="ChEBI" id="CHEBI:57705"/>
    </ligand>
</feature>
<evidence type="ECO:0000256" key="4">
    <source>
        <dbReference type="ARBA" id="ARBA00022679"/>
    </source>
</evidence>
<keyword evidence="6 10" id="KW-0573">Peptidoglycan synthesis</keyword>
<feature type="domain" description="Glycosyltransferase family 28 N-terminal" evidence="11">
    <location>
        <begin position="7"/>
        <end position="145"/>
    </location>
</feature>
<protein>
    <recommendedName>
        <fullName evidence="10">UDP-N-acetylglucosamine--N-acetylmuramyl-(pentapeptide) pyrophosphoryl-undecaprenol N-acetylglucosamine transferase</fullName>
        <ecNumber evidence="10">2.4.1.227</ecNumber>
    </recommendedName>
    <alternativeName>
        <fullName evidence="10">Undecaprenyl-PP-MurNAc-pentapeptide-UDPGlcNAc GlcNAc transferase</fullName>
    </alternativeName>
</protein>
<evidence type="ECO:0000256" key="1">
    <source>
        <dbReference type="ARBA" id="ARBA00022475"/>
    </source>
</evidence>
<evidence type="ECO:0000259" key="12">
    <source>
        <dbReference type="Pfam" id="PF04101"/>
    </source>
</evidence>
<keyword evidence="9 10" id="KW-0961">Cell wall biogenesis/degradation</keyword>
<feature type="binding site" evidence="10">
    <location>
        <begin position="14"/>
        <end position="16"/>
    </location>
    <ligand>
        <name>UDP-N-acetyl-alpha-D-glucosamine</name>
        <dbReference type="ChEBI" id="CHEBI:57705"/>
    </ligand>
</feature>
<accession>A0A2S7U332</accession>
<evidence type="ECO:0000256" key="9">
    <source>
        <dbReference type="ARBA" id="ARBA00023316"/>
    </source>
</evidence>
<name>A0A2S7U332_9BACT</name>
<comment type="caution">
    <text evidence="13">The sequence shown here is derived from an EMBL/GenBank/DDBJ whole genome shotgun (WGS) entry which is preliminary data.</text>
</comment>
<keyword evidence="5 10" id="KW-0133">Cell shape</keyword>
<dbReference type="GO" id="GO:0050511">
    <property type="term" value="F:undecaprenyldiphospho-muramoylpentapeptide beta-N-acetylglucosaminyltransferase activity"/>
    <property type="evidence" value="ECO:0007669"/>
    <property type="project" value="UniProtKB-UniRule"/>
</dbReference>
<dbReference type="Proteomes" id="UP000239907">
    <property type="component" value="Unassembled WGS sequence"/>
</dbReference>
<comment type="caution">
    <text evidence="10">Lacks conserved residue(s) required for the propagation of feature annotation.</text>
</comment>
<dbReference type="GO" id="GO:0071555">
    <property type="term" value="P:cell wall organization"/>
    <property type="evidence" value="ECO:0007669"/>
    <property type="project" value="UniProtKB-KW"/>
</dbReference>
<evidence type="ECO:0000256" key="6">
    <source>
        <dbReference type="ARBA" id="ARBA00022984"/>
    </source>
</evidence>
<comment type="similarity">
    <text evidence="10">Belongs to the glycosyltransferase 28 family. MurG subfamily.</text>
</comment>
<keyword evidence="1 10" id="KW-1003">Cell membrane</keyword>
<dbReference type="InterPro" id="IPR007235">
    <property type="entry name" value="Glyco_trans_28_C"/>
</dbReference>
<evidence type="ECO:0000256" key="3">
    <source>
        <dbReference type="ARBA" id="ARBA00022676"/>
    </source>
</evidence>
<dbReference type="NCBIfam" id="TIGR01133">
    <property type="entry name" value="murG"/>
    <property type="match status" value="1"/>
</dbReference>
<keyword evidence="3 10" id="KW-0328">Glycosyltransferase</keyword>
<proteinExistence type="inferred from homology"/>
<comment type="function">
    <text evidence="10">Cell wall formation. Catalyzes the transfer of a GlcNAc subunit on undecaprenyl-pyrophosphoryl-MurNAc-pentapeptide (lipid intermediate I) to form undecaprenyl-pyrophosphoryl-MurNAc-(pentapeptide)GlcNAc (lipid intermediate II).</text>
</comment>
<dbReference type="AlphaFoldDB" id="A0A2S7U332"/>
<evidence type="ECO:0000313" key="13">
    <source>
        <dbReference type="EMBL" id="PQJ28593.1"/>
    </source>
</evidence>
<keyword evidence="2 10" id="KW-0132">Cell division</keyword>
<dbReference type="CDD" id="cd03785">
    <property type="entry name" value="GT28_MurG"/>
    <property type="match status" value="1"/>
</dbReference>
<dbReference type="HAMAP" id="MF_00033">
    <property type="entry name" value="MurG"/>
    <property type="match status" value="1"/>
</dbReference>
<evidence type="ECO:0000256" key="2">
    <source>
        <dbReference type="ARBA" id="ARBA00022618"/>
    </source>
</evidence>
<dbReference type="PANTHER" id="PTHR21015">
    <property type="entry name" value="UDP-N-ACETYLGLUCOSAMINE--N-ACETYLMURAMYL-(PENTAPEPTIDE) PYROPHOSPHORYL-UNDECAPRENOL N-ACETYLGLUCOSAMINE TRANSFERASE 1"/>
    <property type="match status" value="1"/>
</dbReference>
<dbReference type="RefSeq" id="WP_105043093.1">
    <property type="nucleotide sequence ID" value="NZ_MQWA01000001.1"/>
</dbReference>
<dbReference type="GO" id="GO:0008360">
    <property type="term" value="P:regulation of cell shape"/>
    <property type="evidence" value="ECO:0007669"/>
    <property type="project" value="UniProtKB-KW"/>
</dbReference>
<evidence type="ECO:0000256" key="10">
    <source>
        <dbReference type="HAMAP-Rule" id="MF_00033"/>
    </source>
</evidence>
<keyword evidence="8 10" id="KW-0131">Cell cycle</keyword>
<dbReference type="Gene3D" id="3.40.50.2000">
    <property type="entry name" value="Glycogen Phosphorylase B"/>
    <property type="match status" value="2"/>
</dbReference>
<evidence type="ECO:0000256" key="8">
    <source>
        <dbReference type="ARBA" id="ARBA00023306"/>
    </source>
</evidence>